<feature type="non-terminal residue" evidence="1">
    <location>
        <position position="1"/>
    </location>
</feature>
<sequence length="321" mass="35955">LATIGAQITTFGPFGASLADSQQQQLQQLQHQQQQAVSISGHPSSGLAFAVEQSCWLQPVPECSDRHQGCGLQPEVILPIVLYGCETWTLNLREEHRLRVFENKVLRKIFGAKRDEVTGEWRRLHNIELHALYSSPDIIRNIKFRRLRWAGHVARIGASRNAYRVLVGSPEGKRPLERPRRRWEDNIKMDLREVGYDVSSVIRSMMKRGFYQRYEMGKETVWSRVFAFRILMYWAKTSAFPASAQPALSPALPQQPLQLSNSVLASAAQFRNNIATSGAIAGPTRTAGQPVPTTGVLGVAFSPASDVSQLRFSGSFANYSY</sequence>
<dbReference type="PANTHER" id="PTHR47027">
    <property type="entry name" value="REVERSE TRANSCRIPTASE DOMAIN-CONTAINING PROTEIN"/>
    <property type="match status" value="1"/>
</dbReference>
<dbReference type="PANTHER" id="PTHR47027:SF20">
    <property type="entry name" value="REVERSE TRANSCRIPTASE-LIKE PROTEIN WITH RNA-DIRECTED DNA POLYMERASE DOMAIN"/>
    <property type="match status" value="1"/>
</dbReference>
<organism evidence="1 2">
    <name type="scientific">Periplaneta americana</name>
    <name type="common">American cockroach</name>
    <name type="synonym">Blatta americana</name>
    <dbReference type="NCBI Taxonomy" id="6978"/>
    <lineage>
        <taxon>Eukaryota</taxon>
        <taxon>Metazoa</taxon>
        <taxon>Ecdysozoa</taxon>
        <taxon>Arthropoda</taxon>
        <taxon>Hexapoda</taxon>
        <taxon>Insecta</taxon>
        <taxon>Pterygota</taxon>
        <taxon>Neoptera</taxon>
        <taxon>Polyneoptera</taxon>
        <taxon>Dictyoptera</taxon>
        <taxon>Blattodea</taxon>
        <taxon>Blattoidea</taxon>
        <taxon>Blattidae</taxon>
        <taxon>Blattinae</taxon>
        <taxon>Periplaneta</taxon>
    </lineage>
</organism>
<gene>
    <name evidence="1" type="ORF">ANN_16831</name>
</gene>
<dbReference type="EMBL" id="JAJSOF020000021">
    <property type="protein sequence ID" value="KAJ4436699.1"/>
    <property type="molecule type" value="Genomic_DNA"/>
</dbReference>
<accession>A0ABQ8SSB7</accession>
<proteinExistence type="predicted"/>
<comment type="caution">
    <text evidence="1">The sequence shown here is derived from an EMBL/GenBank/DDBJ whole genome shotgun (WGS) entry which is preliminary data.</text>
</comment>
<name>A0ABQ8SSB7_PERAM</name>
<protein>
    <submittedName>
        <fullName evidence="1">Uncharacterized protein</fullName>
    </submittedName>
</protein>
<evidence type="ECO:0000313" key="1">
    <source>
        <dbReference type="EMBL" id="KAJ4436699.1"/>
    </source>
</evidence>
<reference evidence="1 2" key="1">
    <citation type="journal article" date="2022" name="Allergy">
        <title>Genome assembly and annotation of Periplaneta americana reveal a comprehensive cockroach allergen profile.</title>
        <authorList>
            <person name="Wang L."/>
            <person name="Xiong Q."/>
            <person name="Saelim N."/>
            <person name="Wang L."/>
            <person name="Nong W."/>
            <person name="Wan A.T."/>
            <person name="Shi M."/>
            <person name="Liu X."/>
            <person name="Cao Q."/>
            <person name="Hui J.H.L."/>
            <person name="Sookrung N."/>
            <person name="Leung T.F."/>
            <person name="Tungtrongchitr A."/>
            <person name="Tsui S.K.W."/>
        </authorList>
    </citation>
    <scope>NUCLEOTIDE SEQUENCE [LARGE SCALE GENOMIC DNA]</scope>
    <source>
        <strain evidence="1">PWHHKU_190912</strain>
    </source>
</reference>
<evidence type="ECO:0000313" key="2">
    <source>
        <dbReference type="Proteomes" id="UP001148838"/>
    </source>
</evidence>
<dbReference type="Proteomes" id="UP001148838">
    <property type="component" value="Unassembled WGS sequence"/>
</dbReference>
<keyword evidence="2" id="KW-1185">Reference proteome</keyword>